<evidence type="ECO:0000256" key="1">
    <source>
        <dbReference type="SAM" id="MobiDB-lite"/>
    </source>
</evidence>
<dbReference type="SUPFAM" id="SSF48403">
    <property type="entry name" value="Ankyrin repeat"/>
    <property type="match status" value="1"/>
</dbReference>
<protein>
    <submittedName>
        <fullName evidence="3">Uncharacterized protein LOC107218715 isoform X1</fullName>
    </submittedName>
</protein>
<feature type="compositionally biased region" description="Acidic residues" evidence="1">
    <location>
        <begin position="66"/>
        <end position="79"/>
    </location>
</feature>
<dbReference type="InterPro" id="IPR036770">
    <property type="entry name" value="Ankyrin_rpt-contain_sf"/>
</dbReference>
<sequence length="717" mass="79259">MRMPRENVTESVDPGIVPSSEDTDNRCASIDRARMKPSTSFDSDNSSRRRNSSRSSPESSDSEQTSSDDEYDSENEELSDNTQVSGMTKGLKGLNLNSVRTSTEENAPSDGASDSESDSSGDEIVARGPNITRRASKKRSEPYHPNDRGRIEGNYQSTLNLLDHTLQEAVGSVYKSDPVLFDGLVDKLLCETNSIEAFGNDYNWTPGNLSRNMATVPDIHLEQSSPNNFSLTPFQWEGFPPSPSTSQICDTPNHSPEGSSSHWNPDESTQYLFHNSPINNMLTSCNDKWLPNGNSVETQSNSSGNQFFIDSPGSDYQLESQVLTDFTDAETFRNLPPYNALPSPGPIMADNTCIETKVLNCDYGNNENTIGIYHQVPNISSSPTSSDTNGSLPSPIHNQTTLKQISMTGTNGGAVTYSTNHHSTNQQCEIRFDSDNTWNSTKSMRSKNLPPTKSNQTLPRTEGMFQTPRKPAKFRATTATRKEPDYVACLKTPTIPGCDSLMENVSNSAASEAASEMMDWKESYNAAGDSTLMALIRNLKPDSKPRIVALVRKMKTRPETFSYKNRFGHDALYLAAIFHPELPELSRFIAEAWIQSITNSTIPIDIQPTRYDTHDSDTLLHLLAAKGDSHANILKELMSVGSSMFDVSAINIKGKIPLHVAVECHSEEKSTVEICRLLYKLDFYCDIEHITLEMLKKQKLIEVILGERGSNTSSTGN</sequence>
<feature type="compositionally biased region" description="Polar residues" evidence="1">
    <location>
        <begin position="449"/>
        <end position="459"/>
    </location>
</feature>
<proteinExistence type="predicted"/>
<dbReference type="GeneID" id="107218715"/>
<accession>A0A6J0BB77</accession>
<feature type="compositionally biased region" description="Low complexity" evidence="1">
    <location>
        <begin position="53"/>
        <end position="65"/>
    </location>
</feature>
<dbReference type="Proteomes" id="UP000829291">
    <property type="component" value="Chromosome 4"/>
</dbReference>
<gene>
    <name evidence="3" type="primary">LOC107218715</name>
</gene>
<feature type="region of interest" description="Disordered" evidence="1">
    <location>
        <begin position="1"/>
        <end position="152"/>
    </location>
</feature>
<feature type="region of interest" description="Disordered" evidence="1">
    <location>
        <begin position="439"/>
        <end position="464"/>
    </location>
</feature>
<evidence type="ECO:0000313" key="3">
    <source>
        <dbReference type="RefSeq" id="XP_015512175.2"/>
    </source>
</evidence>
<feature type="compositionally biased region" description="Basic and acidic residues" evidence="1">
    <location>
        <begin position="138"/>
        <end position="151"/>
    </location>
</feature>
<feature type="region of interest" description="Disordered" evidence="1">
    <location>
        <begin position="241"/>
        <end position="268"/>
    </location>
</feature>
<feature type="compositionally biased region" description="Basic and acidic residues" evidence="1">
    <location>
        <begin position="23"/>
        <end position="34"/>
    </location>
</feature>
<feature type="compositionally biased region" description="Polar residues" evidence="1">
    <location>
        <begin position="244"/>
        <end position="268"/>
    </location>
</feature>
<dbReference type="InParanoid" id="A0A6J0BB77"/>
<dbReference type="OrthoDB" id="71307at2759"/>
<name>A0A6J0BB77_NEOLC</name>
<dbReference type="Gene3D" id="1.25.40.20">
    <property type="entry name" value="Ankyrin repeat-containing domain"/>
    <property type="match status" value="1"/>
</dbReference>
<keyword evidence="2" id="KW-1185">Reference proteome</keyword>
<reference evidence="3" key="1">
    <citation type="submission" date="2025-08" db="UniProtKB">
        <authorList>
            <consortium name="RefSeq"/>
        </authorList>
    </citation>
    <scope>IDENTIFICATION</scope>
    <source>
        <tissue evidence="3">Thorax and Abdomen</tissue>
    </source>
</reference>
<feature type="compositionally biased region" description="Polar residues" evidence="1">
    <location>
        <begin position="95"/>
        <end position="106"/>
    </location>
</feature>
<organism evidence="3">
    <name type="scientific">Neodiprion lecontei</name>
    <name type="common">Redheaded pine sawfly</name>
    <dbReference type="NCBI Taxonomy" id="441921"/>
    <lineage>
        <taxon>Eukaryota</taxon>
        <taxon>Metazoa</taxon>
        <taxon>Ecdysozoa</taxon>
        <taxon>Arthropoda</taxon>
        <taxon>Hexapoda</taxon>
        <taxon>Insecta</taxon>
        <taxon>Pterygota</taxon>
        <taxon>Neoptera</taxon>
        <taxon>Endopterygota</taxon>
        <taxon>Hymenoptera</taxon>
        <taxon>Tenthredinoidea</taxon>
        <taxon>Diprionidae</taxon>
        <taxon>Diprioninae</taxon>
        <taxon>Neodiprion</taxon>
    </lineage>
</organism>
<evidence type="ECO:0000313" key="2">
    <source>
        <dbReference type="Proteomes" id="UP000829291"/>
    </source>
</evidence>
<dbReference type="RefSeq" id="XP_015512175.2">
    <property type="nucleotide sequence ID" value="XM_015656689.2"/>
</dbReference>